<dbReference type="GO" id="GO:0000981">
    <property type="term" value="F:DNA-binding transcription factor activity, RNA polymerase II-specific"/>
    <property type="evidence" value="ECO:0007669"/>
    <property type="project" value="TreeGrafter"/>
</dbReference>
<dbReference type="InterPro" id="IPR003655">
    <property type="entry name" value="aKRAB"/>
</dbReference>
<dbReference type="SUPFAM" id="SSF57667">
    <property type="entry name" value="beta-beta-alpha zinc fingers"/>
    <property type="match status" value="3"/>
</dbReference>
<dbReference type="GO" id="GO:0008270">
    <property type="term" value="F:zinc ion binding"/>
    <property type="evidence" value="ECO:0007669"/>
    <property type="project" value="UniProtKB-KW"/>
</dbReference>
<dbReference type="PANTHER" id="PTHR24384">
    <property type="entry name" value="FINGER PUTATIVE TRANSCRIPTION FACTOR FAMILY-RELATED"/>
    <property type="match status" value="1"/>
</dbReference>
<evidence type="ECO:0000259" key="9">
    <source>
        <dbReference type="PROSITE" id="PS50157"/>
    </source>
</evidence>
<dbReference type="InterPro" id="IPR036051">
    <property type="entry name" value="KRAB_dom_sf"/>
</dbReference>
<dbReference type="InterPro" id="IPR036236">
    <property type="entry name" value="Znf_C2H2_sf"/>
</dbReference>
<evidence type="ECO:0000256" key="3">
    <source>
        <dbReference type="ARBA" id="ARBA00022737"/>
    </source>
</evidence>
<dbReference type="KEGG" id="gsh:117354445"/>
<feature type="domain" description="C2H2-type" evidence="9">
    <location>
        <begin position="259"/>
        <end position="286"/>
    </location>
</feature>
<evidence type="ECO:0000313" key="12">
    <source>
        <dbReference type="Proteomes" id="UP000515159"/>
    </source>
</evidence>
<proteinExistence type="inferred from homology"/>
<dbReference type="GO" id="GO:0000978">
    <property type="term" value="F:RNA polymerase II cis-regulatory region sequence-specific DNA binding"/>
    <property type="evidence" value="ECO:0007669"/>
    <property type="project" value="TreeGrafter"/>
</dbReference>
<dbReference type="SMART" id="SM00349">
    <property type="entry name" value="KRAB"/>
    <property type="match status" value="1"/>
</dbReference>
<evidence type="ECO:0000313" key="13">
    <source>
        <dbReference type="RefSeq" id="XP_033787904.1"/>
    </source>
</evidence>
<evidence type="ECO:0000259" key="11">
    <source>
        <dbReference type="PROSITE" id="PS50806"/>
    </source>
</evidence>
<dbReference type="PROSITE" id="PS50157">
    <property type="entry name" value="ZINC_FINGER_C2H2_2"/>
    <property type="match status" value="5"/>
</dbReference>
<dbReference type="PROSITE" id="PS00028">
    <property type="entry name" value="ZINC_FINGER_C2H2_1"/>
    <property type="match status" value="5"/>
</dbReference>
<evidence type="ECO:0000256" key="5">
    <source>
        <dbReference type="ARBA" id="ARBA00022833"/>
    </source>
</evidence>
<dbReference type="InterPro" id="IPR050752">
    <property type="entry name" value="C2H2-ZF_domain"/>
</dbReference>
<feature type="domain" description="KRAB-related" evidence="11">
    <location>
        <begin position="8"/>
        <end position="72"/>
    </location>
</feature>
<keyword evidence="12" id="KW-1185">Reference proteome</keyword>
<evidence type="ECO:0000256" key="6">
    <source>
        <dbReference type="PROSITE-ProRule" id="PRU00042"/>
    </source>
</evidence>
<dbReference type="Proteomes" id="UP000515159">
    <property type="component" value="Chromosome 2"/>
</dbReference>
<evidence type="ECO:0000256" key="4">
    <source>
        <dbReference type="ARBA" id="ARBA00022771"/>
    </source>
</evidence>
<feature type="domain" description="C2H2-type" evidence="9">
    <location>
        <begin position="287"/>
        <end position="315"/>
    </location>
</feature>
<dbReference type="AlphaFoldDB" id="A0A6P8PVM0"/>
<dbReference type="Pfam" id="PF00096">
    <property type="entry name" value="zf-C2H2"/>
    <property type="match status" value="4"/>
</dbReference>
<organism evidence="12 13">
    <name type="scientific">Geotrypetes seraphini</name>
    <name type="common">Gaboon caecilian</name>
    <name type="synonym">Caecilia seraphini</name>
    <dbReference type="NCBI Taxonomy" id="260995"/>
    <lineage>
        <taxon>Eukaryota</taxon>
        <taxon>Metazoa</taxon>
        <taxon>Chordata</taxon>
        <taxon>Craniata</taxon>
        <taxon>Vertebrata</taxon>
        <taxon>Euteleostomi</taxon>
        <taxon>Amphibia</taxon>
        <taxon>Gymnophiona</taxon>
        <taxon>Geotrypetes</taxon>
    </lineage>
</organism>
<sequence>MPAEVAAKMLVTFDDVTVYFSEEEWNGLEDEQKQLYKEVMRDNYEALIFLGKDSAAADPAVLSRIEEGEVHCNDHSASEGGEHNLWASVHVPLIATVSSLSIKEEAMYPIIPPDTMRGESITGATTGNGFENKSKLLYRKHAGNQDLYKPLVDHERYCQGLSWSRDFKSASLSKRKHAGTKVHTYRNRTRITKGLRSTGENRYPCTECNKSFRYKSRLKWHQFIHTGDKPLACPKCDKCFVHKSQLTRHQIIHTGVRPFTCTACNKRFQDKGHLARHQRTHTDVKPYACTECDKACSQLSHLRKHCQKVHGKEPSNKKLFACTACNKSFSAKAQLKKHQTTHETEGSSVWHNTGVKANTSSKLGLLRSYSTHPGSGMRFISVMLCGNLTHLDILPQEKQGSEGGKNKFLSSSLSEYQHVTLLHNRYPKFQQGSRYNESIVGMRERPANWPYISQNGKMPVPSLKAKAVDLGGDGAKSTGGGNTLGRGKPVQGSTAAVGDQPQKRMKKIKGLIWNFEDKKEIMYCYFYVTNPIFEARGYAKRVRQKLAERANIAKHKLQKATDANLRLLIREIKKKYAGDSILKWLSSAAEREVERKRSDLEVERKRHDLERSTRKMMPQLLRSSRREVPIQPRGCPVISCIYVLQPVVLSANL</sequence>
<protein>
    <submittedName>
        <fullName evidence="13">Zinc finger protein 436-like isoform X1</fullName>
    </submittedName>
</protein>
<feature type="domain" description="C2H2-type" evidence="9">
    <location>
        <begin position="231"/>
        <end position="258"/>
    </location>
</feature>
<keyword evidence="7" id="KW-0175">Coiled coil</keyword>
<dbReference type="SUPFAM" id="SSF109640">
    <property type="entry name" value="KRAB domain (Kruppel-associated box)"/>
    <property type="match status" value="1"/>
</dbReference>
<evidence type="ECO:0000259" key="10">
    <source>
        <dbReference type="PROSITE" id="PS50805"/>
    </source>
</evidence>
<dbReference type="FunFam" id="3.30.160.60:FF:000624">
    <property type="entry name" value="zinc finger protein 697"/>
    <property type="match status" value="1"/>
</dbReference>
<feature type="coiled-coil region" evidence="7">
    <location>
        <begin position="543"/>
        <end position="610"/>
    </location>
</feature>
<dbReference type="PROSITE" id="PS50805">
    <property type="entry name" value="KRAB"/>
    <property type="match status" value="1"/>
</dbReference>
<dbReference type="PANTHER" id="PTHR24384:SF218">
    <property type="entry name" value="ZINC FINGER PROTEIN 502"/>
    <property type="match status" value="1"/>
</dbReference>
<feature type="domain" description="C2H2-type" evidence="9">
    <location>
        <begin position="203"/>
        <end position="230"/>
    </location>
</feature>
<keyword evidence="3" id="KW-0677">Repeat</keyword>
<keyword evidence="4 6" id="KW-0863">Zinc-finger</keyword>
<dbReference type="InterPro" id="IPR001909">
    <property type="entry name" value="KRAB"/>
</dbReference>
<dbReference type="OrthoDB" id="6077919at2759"/>
<dbReference type="FunFam" id="3.30.160.60:FF:000739">
    <property type="entry name" value="Zgc:171418 protein"/>
    <property type="match status" value="1"/>
</dbReference>
<feature type="domain" description="C2H2-type" evidence="9">
    <location>
        <begin position="320"/>
        <end position="347"/>
    </location>
</feature>
<feature type="domain" description="KRAB" evidence="10">
    <location>
        <begin position="11"/>
        <end position="84"/>
    </location>
</feature>
<dbReference type="Gene3D" id="3.30.160.60">
    <property type="entry name" value="Classic Zinc Finger"/>
    <property type="match status" value="5"/>
</dbReference>
<dbReference type="InterPro" id="IPR013087">
    <property type="entry name" value="Znf_C2H2_type"/>
</dbReference>
<dbReference type="FunFam" id="3.30.160.60:FF:000110">
    <property type="entry name" value="Zinc finger protein-like"/>
    <property type="match status" value="1"/>
</dbReference>
<dbReference type="InParanoid" id="A0A6P8PVM0"/>
<keyword evidence="2" id="KW-0479">Metal-binding</keyword>
<name>A0A6P8PVM0_GEOSA</name>
<dbReference type="Pfam" id="PF01352">
    <property type="entry name" value="KRAB"/>
    <property type="match status" value="1"/>
</dbReference>
<comment type="similarity">
    <text evidence="1">Belongs to the krueppel C2H2-type zinc-finger protein family.</text>
</comment>
<keyword evidence="5" id="KW-0862">Zinc</keyword>
<dbReference type="CDD" id="cd07765">
    <property type="entry name" value="KRAB_A-box"/>
    <property type="match status" value="1"/>
</dbReference>
<dbReference type="GeneID" id="117354445"/>
<reference evidence="13" key="1">
    <citation type="submission" date="2025-08" db="UniProtKB">
        <authorList>
            <consortium name="RefSeq"/>
        </authorList>
    </citation>
    <scope>IDENTIFICATION</scope>
</reference>
<evidence type="ECO:0000256" key="7">
    <source>
        <dbReference type="SAM" id="Coils"/>
    </source>
</evidence>
<feature type="compositionally biased region" description="Gly residues" evidence="8">
    <location>
        <begin position="472"/>
        <end position="484"/>
    </location>
</feature>
<dbReference type="Gene3D" id="6.10.140.140">
    <property type="match status" value="1"/>
</dbReference>
<dbReference type="SMART" id="SM00355">
    <property type="entry name" value="ZnF_C2H2"/>
    <property type="match status" value="5"/>
</dbReference>
<feature type="region of interest" description="Disordered" evidence="8">
    <location>
        <begin position="472"/>
        <end position="501"/>
    </location>
</feature>
<dbReference type="RefSeq" id="XP_033787904.1">
    <property type="nucleotide sequence ID" value="XM_033932013.1"/>
</dbReference>
<dbReference type="PROSITE" id="PS50806">
    <property type="entry name" value="KRAB_RELATED"/>
    <property type="match status" value="1"/>
</dbReference>
<dbReference type="FunFam" id="3.30.160.60:FF:002343">
    <property type="entry name" value="Zinc finger protein 33A"/>
    <property type="match status" value="2"/>
</dbReference>
<evidence type="ECO:0000256" key="8">
    <source>
        <dbReference type="SAM" id="MobiDB-lite"/>
    </source>
</evidence>
<gene>
    <name evidence="13" type="primary">LOC117354445</name>
</gene>
<evidence type="ECO:0000256" key="1">
    <source>
        <dbReference type="ARBA" id="ARBA00006991"/>
    </source>
</evidence>
<evidence type="ECO:0000256" key="2">
    <source>
        <dbReference type="ARBA" id="ARBA00022723"/>
    </source>
</evidence>
<accession>A0A6P8PVM0</accession>